<dbReference type="SUPFAM" id="SSF81593">
    <property type="entry name" value="Nucleotidyltransferase substrate binding subunit/domain"/>
    <property type="match status" value="1"/>
</dbReference>
<feature type="domain" description="HEPN" evidence="1">
    <location>
        <begin position="43"/>
        <end position="157"/>
    </location>
</feature>
<dbReference type="InterPro" id="IPR007842">
    <property type="entry name" value="HEPN_dom"/>
</dbReference>
<proteinExistence type="predicted"/>
<gene>
    <name evidence="2" type="ORF">GCM10017772_16990</name>
</gene>
<dbReference type="EMBL" id="BNAS01000002">
    <property type="protein sequence ID" value="GHH70405.1"/>
    <property type="molecule type" value="Genomic_DNA"/>
</dbReference>
<reference evidence="2" key="2">
    <citation type="submission" date="2020-09" db="EMBL/GenBank/DDBJ databases">
        <authorList>
            <person name="Sun Q."/>
            <person name="Zhou Y."/>
        </authorList>
    </citation>
    <scope>NUCLEOTIDE SEQUENCE</scope>
    <source>
        <strain evidence="2">CGMCC 4.7398</strain>
    </source>
</reference>
<protein>
    <recommendedName>
        <fullName evidence="1">HEPN domain-containing protein</fullName>
    </recommendedName>
</protein>
<evidence type="ECO:0000313" key="2">
    <source>
        <dbReference type="EMBL" id="GHH70405.1"/>
    </source>
</evidence>
<keyword evidence="3" id="KW-1185">Reference proteome</keyword>
<evidence type="ECO:0000313" key="3">
    <source>
        <dbReference type="Proteomes" id="UP000627369"/>
    </source>
</evidence>
<dbReference type="RefSeq" id="WP_189668818.1">
    <property type="nucleotide sequence ID" value="NZ_BNAS01000002.1"/>
</dbReference>
<organism evidence="2 3">
    <name type="scientific">Promicromonospora soli</name>
    <dbReference type="NCBI Taxonomy" id="2035533"/>
    <lineage>
        <taxon>Bacteria</taxon>
        <taxon>Bacillati</taxon>
        <taxon>Actinomycetota</taxon>
        <taxon>Actinomycetes</taxon>
        <taxon>Micrococcales</taxon>
        <taxon>Promicromonosporaceae</taxon>
        <taxon>Promicromonospora</taxon>
    </lineage>
</organism>
<dbReference type="AlphaFoldDB" id="A0A919KRD8"/>
<dbReference type="Gene3D" id="1.20.120.330">
    <property type="entry name" value="Nucleotidyltransferases domain 2"/>
    <property type="match status" value="1"/>
</dbReference>
<evidence type="ECO:0000259" key="1">
    <source>
        <dbReference type="Pfam" id="PF05168"/>
    </source>
</evidence>
<name>A0A919KRD8_9MICO</name>
<comment type="caution">
    <text evidence="2">The sequence shown here is derived from an EMBL/GenBank/DDBJ whole genome shotgun (WGS) entry which is preliminary data.</text>
</comment>
<accession>A0A919KRD8</accession>
<dbReference type="Proteomes" id="UP000627369">
    <property type="component" value="Unassembled WGS sequence"/>
</dbReference>
<sequence>MNSAREPGTTGIAWRPDAPATAYLLERGQIEQVNANPGHALAILAEARKHLGSAQLLATTDDVAAAFVMAYDAARKALAAMLAVQGLRAKGGDGGHRVLGELMQAQLPEDKRLLREFDWMRQKRNDTEYREENRPTATTDDVTDAIPAAERIVELGERFVEEINRRSASPRDISRLTSTNP</sequence>
<dbReference type="Pfam" id="PF05168">
    <property type="entry name" value="HEPN"/>
    <property type="match status" value="1"/>
</dbReference>
<reference evidence="2" key="1">
    <citation type="journal article" date="2014" name="Int. J. Syst. Evol. Microbiol.">
        <title>Complete genome sequence of Corynebacterium casei LMG S-19264T (=DSM 44701T), isolated from a smear-ripened cheese.</title>
        <authorList>
            <consortium name="US DOE Joint Genome Institute (JGI-PGF)"/>
            <person name="Walter F."/>
            <person name="Albersmeier A."/>
            <person name="Kalinowski J."/>
            <person name="Ruckert C."/>
        </authorList>
    </citation>
    <scope>NUCLEOTIDE SEQUENCE</scope>
    <source>
        <strain evidence="2">CGMCC 4.7398</strain>
    </source>
</reference>